<evidence type="ECO:0000313" key="12">
    <source>
        <dbReference type="Proteomes" id="UP000218231"/>
    </source>
</evidence>
<gene>
    <name evidence="11" type="ORF">WR25_19560</name>
</gene>
<evidence type="ECO:0000256" key="3">
    <source>
        <dbReference type="ARBA" id="ARBA00022448"/>
    </source>
</evidence>
<comment type="caution">
    <text evidence="11">The sequence shown here is derived from an EMBL/GenBank/DDBJ whole genome shotgun (WGS) entry which is preliminary data.</text>
</comment>
<dbReference type="Pfam" id="PF07200">
    <property type="entry name" value="Mod_r"/>
    <property type="match status" value="1"/>
</dbReference>
<feature type="domain" description="VPS37 C-terminal" evidence="10">
    <location>
        <begin position="92"/>
        <end position="181"/>
    </location>
</feature>
<dbReference type="EMBL" id="LIAE01010489">
    <property type="protein sequence ID" value="PAV60074.1"/>
    <property type="molecule type" value="Genomic_DNA"/>
</dbReference>
<evidence type="ECO:0000256" key="2">
    <source>
        <dbReference type="ARBA" id="ARBA00007617"/>
    </source>
</evidence>
<evidence type="ECO:0000256" key="1">
    <source>
        <dbReference type="ARBA" id="ARBA00004633"/>
    </source>
</evidence>
<dbReference type="OrthoDB" id="10004364at2759"/>
<accession>A0A2A2JEM6</accession>
<dbReference type="STRING" id="2018661.A0A2A2JEM6"/>
<dbReference type="GO" id="GO:0006612">
    <property type="term" value="P:protein targeting to membrane"/>
    <property type="evidence" value="ECO:0007669"/>
    <property type="project" value="TreeGrafter"/>
</dbReference>
<evidence type="ECO:0000313" key="11">
    <source>
        <dbReference type="EMBL" id="PAV60074.1"/>
    </source>
</evidence>
<dbReference type="PROSITE" id="PS51314">
    <property type="entry name" value="VPS37_C"/>
    <property type="match status" value="1"/>
</dbReference>
<feature type="compositionally biased region" description="Polar residues" evidence="9">
    <location>
        <begin position="175"/>
        <end position="186"/>
    </location>
</feature>
<evidence type="ECO:0000259" key="10">
    <source>
        <dbReference type="PROSITE" id="PS51314"/>
    </source>
</evidence>
<comment type="similarity">
    <text evidence="2">Belongs to the VPS37 family.</text>
</comment>
<dbReference type="GO" id="GO:0031902">
    <property type="term" value="C:late endosome membrane"/>
    <property type="evidence" value="ECO:0007669"/>
    <property type="project" value="UniProtKB-SubCell"/>
</dbReference>
<dbReference type="GO" id="GO:0043162">
    <property type="term" value="P:ubiquitin-dependent protein catabolic process via the multivesicular body sorting pathway"/>
    <property type="evidence" value="ECO:0007669"/>
    <property type="project" value="TreeGrafter"/>
</dbReference>
<dbReference type="Proteomes" id="UP000218231">
    <property type="component" value="Unassembled WGS sequence"/>
</dbReference>
<evidence type="ECO:0000256" key="8">
    <source>
        <dbReference type="SAM" id="Coils"/>
    </source>
</evidence>
<evidence type="ECO:0000256" key="5">
    <source>
        <dbReference type="ARBA" id="ARBA00022927"/>
    </source>
</evidence>
<evidence type="ECO:0000256" key="7">
    <source>
        <dbReference type="PROSITE-ProRule" id="PRU00646"/>
    </source>
</evidence>
<keyword evidence="8" id="KW-0175">Coiled coil</keyword>
<keyword evidence="3 7" id="KW-0813">Transport</keyword>
<feature type="coiled-coil region" evidence="8">
    <location>
        <begin position="74"/>
        <end position="101"/>
    </location>
</feature>
<dbReference type="AlphaFoldDB" id="A0A2A2JEM6"/>
<protein>
    <recommendedName>
        <fullName evidence="10">VPS37 C-terminal domain-containing protein</fullName>
    </recommendedName>
</protein>
<proteinExistence type="inferred from homology"/>
<comment type="function">
    <text evidence="6">Component of the ESCRT-I complex, a regulator of vesicular trafficking process. Required for the sorting of endocytic ubiquitinated cargos into multivesicular bodies. May be involved in cell growth and differentiation.</text>
</comment>
<organism evidence="11 12">
    <name type="scientific">Diploscapter pachys</name>
    <dbReference type="NCBI Taxonomy" id="2018661"/>
    <lineage>
        <taxon>Eukaryota</taxon>
        <taxon>Metazoa</taxon>
        <taxon>Ecdysozoa</taxon>
        <taxon>Nematoda</taxon>
        <taxon>Chromadorea</taxon>
        <taxon>Rhabditida</taxon>
        <taxon>Rhabditina</taxon>
        <taxon>Rhabditomorpha</taxon>
        <taxon>Rhabditoidea</taxon>
        <taxon>Rhabditidae</taxon>
        <taxon>Diploscapter</taxon>
    </lineage>
</organism>
<keyword evidence="4" id="KW-0967">Endosome</keyword>
<evidence type="ECO:0000256" key="4">
    <source>
        <dbReference type="ARBA" id="ARBA00022753"/>
    </source>
</evidence>
<comment type="subcellular location">
    <subcellularLocation>
        <location evidence="1">Late endosome membrane</location>
        <topology evidence="1">Peripheral membrane protein</topology>
    </subcellularLocation>
</comment>
<sequence>MYNGGTSGYDSLVEMGVNTAMASVRSMTTEQLSALLDSEDQLDALVRSLPTDREAALAQNKSLAEWNLAQKPRIENARTQVLSLYEQAQLLQKQVNELKTKFDANSSDRSLDTTASLLQVAAQEADDDAEAVARKFESGDEPVDLFMKNFKEKKILAHLRKIKSDRLIQLMREQVPSQSNRNSSATVAPYPSYATGPSPAVARHNLF</sequence>
<reference evidence="11 12" key="1">
    <citation type="journal article" date="2017" name="Curr. Biol.">
        <title>Genome architecture and evolution of a unichromosomal asexual nematode.</title>
        <authorList>
            <person name="Fradin H."/>
            <person name="Zegar C."/>
            <person name="Gutwein M."/>
            <person name="Lucas J."/>
            <person name="Kovtun M."/>
            <person name="Corcoran D."/>
            <person name="Baugh L.R."/>
            <person name="Kiontke K."/>
            <person name="Gunsalus K."/>
            <person name="Fitch D.H."/>
            <person name="Piano F."/>
        </authorList>
    </citation>
    <scope>NUCLEOTIDE SEQUENCE [LARGE SCALE GENOMIC DNA]</scope>
    <source>
        <strain evidence="11">PF1309</strain>
    </source>
</reference>
<evidence type="ECO:0000256" key="9">
    <source>
        <dbReference type="SAM" id="MobiDB-lite"/>
    </source>
</evidence>
<feature type="region of interest" description="Disordered" evidence="9">
    <location>
        <begin position="174"/>
        <end position="195"/>
    </location>
</feature>
<dbReference type="PANTHER" id="PTHR13678:SF27">
    <property type="entry name" value="LD45836P"/>
    <property type="match status" value="1"/>
</dbReference>
<evidence type="ECO:0000256" key="6">
    <source>
        <dbReference type="ARBA" id="ARBA00025010"/>
    </source>
</evidence>
<keyword evidence="5 7" id="KW-0653">Protein transport</keyword>
<keyword evidence="12" id="KW-1185">Reference proteome</keyword>
<dbReference type="InterPro" id="IPR009851">
    <property type="entry name" value="Mod_r"/>
</dbReference>
<name>A0A2A2JEM6_9BILA</name>
<dbReference type="PANTHER" id="PTHR13678">
    <property type="entry name" value="VACUOLAR PROTEIN SORTING-ASSOCIATED PROTEIN 37"/>
    <property type="match status" value="1"/>
</dbReference>
<dbReference type="GO" id="GO:0000813">
    <property type="term" value="C:ESCRT I complex"/>
    <property type="evidence" value="ECO:0007669"/>
    <property type="project" value="TreeGrafter"/>
</dbReference>
<dbReference type="GO" id="GO:0006623">
    <property type="term" value="P:protein targeting to vacuole"/>
    <property type="evidence" value="ECO:0007669"/>
    <property type="project" value="TreeGrafter"/>
</dbReference>